<accession>A0A0F3GYU0</accession>
<protein>
    <submittedName>
        <fullName evidence="2">Uncharacterized protein</fullName>
    </submittedName>
</protein>
<comment type="caution">
    <text evidence="2">The sequence shown here is derived from an EMBL/GenBank/DDBJ whole genome shotgun (WGS) entry which is preliminary data.</text>
</comment>
<organism evidence="2 3">
    <name type="scientific">Candidatus Magnetobacterium bavaricum</name>
    <dbReference type="NCBI Taxonomy" id="29290"/>
    <lineage>
        <taxon>Bacteria</taxon>
        <taxon>Pseudomonadati</taxon>
        <taxon>Nitrospirota</taxon>
        <taxon>Thermodesulfovibrionia</taxon>
        <taxon>Thermodesulfovibrionales</taxon>
        <taxon>Candidatus Magnetobacteriaceae</taxon>
        <taxon>Candidatus Magnetobacterium</taxon>
    </lineage>
</organism>
<feature type="region of interest" description="Disordered" evidence="1">
    <location>
        <begin position="55"/>
        <end position="96"/>
    </location>
</feature>
<proteinExistence type="predicted"/>
<gene>
    <name evidence="2" type="ORF">MBAV_000801</name>
</gene>
<evidence type="ECO:0000313" key="3">
    <source>
        <dbReference type="Proteomes" id="UP000033423"/>
    </source>
</evidence>
<dbReference type="AlphaFoldDB" id="A0A0F3GYU0"/>
<dbReference type="Proteomes" id="UP000033423">
    <property type="component" value="Unassembled WGS sequence"/>
</dbReference>
<feature type="compositionally biased region" description="Basic residues" evidence="1">
    <location>
        <begin position="58"/>
        <end position="67"/>
    </location>
</feature>
<dbReference type="EMBL" id="LACI01000365">
    <property type="protein sequence ID" value="KJU87007.1"/>
    <property type="molecule type" value="Genomic_DNA"/>
</dbReference>
<keyword evidence="3" id="KW-1185">Reference proteome</keyword>
<reference evidence="2 3" key="1">
    <citation type="submission" date="2015-02" db="EMBL/GenBank/DDBJ databases">
        <title>Single-cell genomics of uncultivated deep-branching MTB reveals a conserved set of magnetosome genes.</title>
        <authorList>
            <person name="Kolinko S."/>
            <person name="Richter M."/>
            <person name="Glockner F.O."/>
            <person name="Brachmann A."/>
            <person name="Schuler D."/>
        </authorList>
    </citation>
    <scope>NUCLEOTIDE SEQUENCE [LARGE SCALE GENOMIC DNA]</scope>
    <source>
        <strain evidence="2">TM-1</strain>
    </source>
</reference>
<sequence length="96" mass="11330">MALLLLDLNNVTTFEWSATEHSYHRTLYEDNGDEEFLDLFFYCIPRDQDTQDCGQCRQQHRSHRHRKGDPLDQGLLPATDQGHQTCSDNRYKDQQT</sequence>
<evidence type="ECO:0000256" key="1">
    <source>
        <dbReference type="SAM" id="MobiDB-lite"/>
    </source>
</evidence>
<name>A0A0F3GYU0_9BACT</name>
<evidence type="ECO:0000313" key="2">
    <source>
        <dbReference type="EMBL" id="KJU87007.1"/>
    </source>
</evidence>